<accession>P73876</accession>
<dbReference type="InterPro" id="IPR013486">
    <property type="entry name" value="SpoIID/LytB"/>
</dbReference>
<dbReference type="EMBL" id="BA000022">
    <property type="protein sequence ID" value="BAA17938.1"/>
    <property type="molecule type" value="Genomic_DNA"/>
</dbReference>
<evidence type="ECO:0000313" key="3">
    <source>
        <dbReference type="EMBL" id="BAA17938.1"/>
    </source>
</evidence>
<feature type="domain" description="Sporulation stage II protein D amidase enhancer LytB N-terminal" evidence="2">
    <location>
        <begin position="279"/>
        <end position="368"/>
    </location>
</feature>
<dbReference type="PIR" id="S75076">
    <property type="entry name" value="S75076"/>
</dbReference>
<dbReference type="eggNOG" id="COG2385">
    <property type="taxonomic scope" value="Bacteria"/>
</dbReference>
<dbReference type="PaxDb" id="1148-1653021"/>
<dbReference type="NCBIfam" id="TIGR02669">
    <property type="entry name" value="SpoIID_LytB"/>
    <property type="match status" value="1"/>
</dbReference>
<dbReference type="Pfam" id="PF08486">
    <property type="entry name" value="SpoIID"/>
    <property type="match status" value="1"/>
</dbReference>
<gene>
    <name evidence="3" type="ordered locus">sll0252</name>
</gene>
<dbReference type="GO" id="GO:0030435">
    <property type="term" value="P:sporulation resulting in formation of a cellular spore"/>
    <property type="evidence" value="ECO:0007669"/>
    <property type="project" value="InterPro"/>
</dbReference>
<feature type="region of interest" description="Disordered" evidence="1">
    <location>
        <begin position="93"/>
        <end position="113"/>
    </location>
</feature>
<dbReference type="KEGG" id="syn:sll0252"/>
<feature type="compositionally biased region" description="Low complexity" evidence="1">
    <location>
        <begin position="157"/>
        <end position="173"/>
    </location>
</feature>
<dbReference type="InterPro" id="IPR013693">
    <property type="entry name" value="SpoIID/LytB_N"/>
</dbReference>
<feature type="compositionally biased region" description="Pro residues" evidence="1">
    <location>
        <begin position="174"/>
        <end position="187"/>
    </location>
</feature>
<evidence type="ECO:0000256" key="1">
    <source>
        <dbReference type="SAM" id="MobiDB-lite"/>
    </source>
</evidence>
<dbReference type="Proteomes" id="UP000001425">
    <property type="component" value="Chromosome"/>
</dbReference>
<dbReference type="IntAct" id="P73876">
    <property type="interactions" value="29"/>
</dbReference>
<dbReference type="PANTHER" id="PTHR30032">
    <property type="entry name" value="N-ACETYLMURAMOYL-L-ALANINE AMIDASE-RELATED"/>
    <property type="match status" value="1"/>
</dbReference>
<protein>
    <submittedName>
        <fullName evidence="3">Sll0252 protein</fullName>
    </submittedName>
</protein>
<reference evidence="3 4" key="1">
    <citation type="journal article" date="1995" name="DNA Res.">
        <title>Sequence analysis of the genome of the unicellular cyanobacterium Synechocystis sp. strain PCC6803. I. Sequence features in the 1 Mb region from map positions 64% to 92% of the genome.</title>
        <authorList>
            <person name="Kaneko T."/>
            <person name="Tanaka A."/>
            <person name="Sato S."/>
            <person name="Kotani H."/>
            <person name="Sazuka T."/>
            <person name="Miyajima N."/>
            <person name="Sugiura M."/>
            <person name="Tabata S."/>
        </authorList>
    </citation>
    <scope>NUCLEOTIDE SEQUENCE [LARGE SCALE GENOMIC DNA]</scope>
    <source>
        <strain evidence="4">ATCC 27184 / PCC 6803 / Kazusa</strain>
    </source>
</reference>
<sequence length="428" mass="45502">MKKLTSFPFPLFKLFKSLKSSKSFSFQAIAGRWPMSRKWALMLIPLASIGTIPLLLAWSGYGEDPNAIANGKTNSGTEVMADMAGEELIKTLPPLSQIPSPPGSPASGLKSPRPITAENLAKSAPATPTGPAGNISNRAVTFPALGNSAPVQNTNTASVPSAPQSPASGSPQTAPAPPPMASPVDYTPPPLEIRVGIQRDVPSVAIAVSSQGYLQDRQGQGLMSLNAGQGINVTAQGNSLLINGRSVPGVVWFTADANGYLAVGDRWYRGRVLLVPRGDKVLAVNYVNLEHYLTSVVGSEMHSTAPTEALKAQAIAARSYALVHMVRPASQWFDLGDTQRWQVYKGIGSEQGPSHNAVTSTLGQVLSHNGGVVESLYASTDEIVARVHKGRGMSQYGAYDLARQGYNYQQILNRYYPGVEVARVVLKN</sequence>
<keyword evidence="4" id="KW-1185">Reference proteome</keyword>
<reference evidence="3 4" key="2">
    <citation type="journal article" date="1996" name="DNA Res.">
        <title>Sequence analysis of the genome of the unicellular cyanobacterium Synechocystis sp. strain PCC6803. II. Sequence determination of the entire genome and assignment of potential protein-coding regions.</title>
        <authorList>
            <person name="Kaneko T."/>
            <person name="Sato S."/>
            <person name="Kotani H."/>
            <person name="Tanaka A."/>
            <person name="Asamizu E."/>
            <person name="Nakamura Y."/>
            <person name="Miyajima N."/>
            <person name="Hirosawa M."/>
            <person name="Sugiura M."/>
            <person name="Sasamoto S."/>
            <person name="Kimura T."/>
            <person name="Hosouchi T."/>
            <person name="Matsuno A."/>
            <person name="Muraki A."/>
            <person name="Nakazaki N."/>
            <person name="Naruo K."/>
            <person name="Okumura S."/>
            <person name="Shimpo S."/>
            <person name="Takeuchi C."/>
            <person name="Wada T."/>
            <person name="Watanabe A."/>
            <person name="Yamada M."/>
            <person name="Yasuda M."/>
            <person name="Tabata S."/>
        </authorList>
    </citation>
    <scope>NUCLEOTIDE SEQUENCE [LARGE SCALE GENOMIC DNA]</scope>
    <source>
        <strain evidence="4">ATCC 27184 / PCC 6803 / Kazusa</strain>
    </source>
</reference>
<evidence type="ECO:0000313" key="4">
    <source>
        <dbReference type="Proteomes" id="UP000001425"/>
    </source>
</evidence>
<dbReference type="InterPro" id="IPR051922">
    <property type="entry name" value="Bact_Sporulation_Assoc"/>
</dbReference>
<evidence type="ECO:0000259" key="2">
    <source>
        <dbReference type="Pfam" id="PF08486"/>
    </source>
</evidence>
<dbReference type="STRING" id="1148.gene:10498807"/>
<name>P73876_SYNY3</name>
<organism evidence="3 4">
    <name type="scientific">Synechocystis sp. (strain ATCC 27184 / PCC 6803 / Kazusa)</name>
    <dbReference type="NCBI Taxonomy" id="1111708"/>
    <lineage>
        <taxon>Bacteria</taxon>
        <taxon>Bacillati</taxon>
        <taxon>Cyanobacteriota</taxon>
        <taxon>Cyanophyceae</taxon>
        <taxon>Synechococcales</taxon>
        <taxon>Merismopediaceae</taxon>
        <taxon>Synechocystis</taxon>
    </lineage>
</organism>
<feature type="region of interest" description="Disordered" evidence="1">
    <location>
        <begin position="145"/>
        <end position="187"/>
    </location>
</feature>
<dbReference type="InParanoid" id="P73876"/>
<proteinExistence type="predicted"/>
<dbReference type="EnsemblBacteria" id="BAA17938">
    <property type="protein sequence ID" value="BAA17938"/>
    <property type="gene ID" value="BAA17938"/>
</dbReference>
<dbReference type="AlphaFoldDB" id="P73876"/>
<dbReference type="PANTHER" id="PTHR30032:SF4">
    <property type="entry name" value="AMIDASE ENHANCER"/>
    <property type="match status" value="1"/>
</dbReference>